<reference evidence="3" key="1">
    <citation type="submission" date="2019-04" db="EMBL/GenBank/DDBJ databases">
        <authorList>
            <consortium name="Science for Life Laboratories"/>
        </authorList>
    </citation>
    <scope>NUCLEOTIDE SEQUENCE</scope>
    <source>
        <strain evidence="3">MBLW1</strain>
    </source>
</reference>
<protein>
    <recommendedName>
        <fullName evidence="2">Pyrrolo-quinoline quinone repeat domain-containing protein</fullName>
    </recommendedName>
</protein>
<dbReference type="InterPro" id="IPR015943">
    <property type="entry name" value="WD40/YVTN_repeat-like_dom_sf"/>
</dbReference>
<evidence type="ECO:0000256" key="1">
    <source>
        <dbReference type="SAM" id="SignalP"/>
    </source>
</evidence>
<dbReference type="Proteomes" id="UP000464378">
    <property type="component" value="Chromosome"/>
</dbReference>
<dbReference type="EMBL" id="LR586016">
    <property type="protein sequence ID" value="VIP04657.1"/>
    <property type="molecule type" value="Genomic_DNA"/>
</dbReference>
<sequence>MKLRWLPLLGMATVLMPTLALAADWPQWRGPNRDGKSSETGLNPSLSEPKLLWTATGLGNSYSGPAIVGDRIYSMGADKTGNVEYLFCLDATNGKELWRTVFAKFVDNNWGGGPRGNPTVDGDRVYGLGAGGDLVCLNTKDGSKVWAVNFPKDLGGKMMSSWNFSESVLIDGDRVICTPGGSKGTLAALNKMTGEVIWRSTGLTDPAAYASIQAHELGGIKQYITMTNKGVVGVKADDGKLLWQSPLAKNPTAVIPTPVIKGNLVFVTSGYGAGCGLVKLTPDGKGGITAEDVYDNKDMSNHHGGVILIDDHVYGHSDRKGWTCMELETGKVVWAENKKQDKGSIVYADGHFWLYGEGSHALVTIKATTEGFQEVGRMKLPKETTIRARAGRTWTHPVIANGKLYLRDQDLLFCFDVSK</sequence>
<dbReference type="InParanoid" id="A0A6C2YTI7"/>
<gene>
    <name evidence="3" type="ORF">GMBLW1_45360</name>
</gene>
<name>A0A6C2YTI7_9BACT</name>
<feature type="signal peptide" evidence="1">
    <location>
        <begin position="1"/>
        <end position="22"/>
    </location>
</feature>
<dbReference type="Gene3D" id="2.130.10.10">
    <property type="entry name" value="YVTN repeat-like/Quinoprotein amine dehydrogenase"/>
    <property type="match status" value="1"/>
</dbReference>
<organism evidence="3">
    <name type="scientific">Tuwongella immobilis</name>
    <dbReference type="NCBI Taxonomy" id="692036"/>
    <lineage>
        <taxon>Bacteria</taxon>
        <taxon>Pseudomonadati</taxon>
        <taxon>Planctomycetota</taxon>
        <taxon>Planctomycetia</taxon>
        <taxon>Gemmatales</taxon>
        <taxon>Gemmataceae</taxon>
        <taxon>Tuwongella</taxon>
    </lineage>
</organism>
<dbReference type="EMBL" id="LR593887">
    <property type="protein sequence ID" value="VTS06675.1"/>
    <property type="molecule type" value="Genomic_DNA"/>
</dbReference>
<keyword evidence="4" id="KW-1185">Reference proteome</keyword>
<evidence type="ECO:0000313" key="4">
    <source>
        <dbReference type="Proteomes" id="UP000464378"/>
    </source>
</evidence>
<feature type="chain" id="PRO_5036383930" description="Pyrrolo-quinoline quinone repeat domain-containing protein" evidence="1">
    <location>
        <begin position="23"/>
        <end position="419"/>
    </location>
</feature>
<dbReference type="PANTHER" id="PTHR34512">
    <property type="entry name" value="CELL SURFACE PROTEIN"/>
    <property type="match status" value="1"/>
</dbReference>
<dbReference type="RefSeq" id="WP_162659710.1">
    <property type="nucleotide sequence ID" value="NZ_LR593887.1"/>
</dbReference>
<dbReference type="Pfam" id="PF13360">
    <property type="entry name" value="PQQ_2"/>
    <property type="match status" value="1"/>
</dbReference>
<dbReference type="Gene3D" id="2.40.10.480">
    <property type="match status" value="1"/>
</dbReference>
<keyword evidence="1" id="KW-0732">Signal</keyword>
<dbReference type="KEGG" id="tim:GMBLW1_45360"/>
<evidence type="ECO:0000259" key="2">
    <source>
        <dbReference type="Pfam" id="PF13360"/>
    </source>
</evidence>
<proteinExistence type="predicted"/>
<dbReference type="PANTHER" id="PTHR34512:SF30">
    <property type="entry name" value="OUTER MEMBRANE PROTEIN ASSEMBLY FACTOR BAMB"/>
    <property type="match status" value="1"/>
</dbReference>
<dbReference type="SUPFAM" id="SSF50998">
    <property type="entry name" value="Quinoprotein alcohol dehydrogenase-like"/>
    <property type="match status" value="1"/>
</dbReference>
<evidence type="ECO:0000313" key="3">
    <source>
        <dbReference type="EMBL" id="VIP04657.1"/>
    </source>
</evidence>
<feature type="domain" description="Pyrrolo-quinoline quinone repeat" evidence="2">
    <location>
        <begin position="88"/>
        <end position="335"/>
    </location>
</feature>
<dbReference type="InterPro" id="IPR002372">
    <property type="entry name" value="PQQ_rpt_dom"/>
</dbReference>
<accession>A0A6C2YTI7</accession>
<dbReference type="InterPro" id="IPR011047">
    <property type="entry name" value="Quinoprotein_ADH-like_sf"/>
</dbReference>
<dbReference type="AlphaFoldDB" id="A0A6C2YTI7"/>